<sequence>MSVLVAGCAQSAPGAAGRAATGASPVTPTPSPTPDPALGIARLKLAQYDYEGARQALKDSNSPEATSLRATIDAQDAAAVEWPDNSTISHLFYHSLIVDPARAFAPTQQQRKGFAEYMVTINEFTKQLQQIYDRGFVLVQPTRYVMPDASGALTYRPIRIPAGKKPLVLSIDDENYYEYMIGAGFASNFTVDDRGQVENTYTDASGKTVLGDYDVPTVVDSFVRAHPDFAYHGDKGILGITGYNGVLGYRSSVKSYGESAHTREEQQKATSVAAALKTDGWTFASHTWGHINATKSSLAQITADTKLWDAEVRPILGDTPQLIFPFGADISGLAQYAPGNAKYDFFRKDGFRYYYPIDASRPYWAQLTRDSYRQARINVDGITMQRELDGKTTVLDGFFDTRSVIDPARPIPTP</sequence>
<dbReference type="PANTHER" id="PTHR34216:SF3">
    <property type="entry name" value="POLY-BETA-1,6-N-ACETYL-D-GLUCOSAMINE N-DEACETYLASE"/>
    <property type="match status" value="1"/>
</dbReference>
<dbReference type="Gene3D" id="3.20.20.370">
    <property type="entry name" value="Glycoside hydrolase/deacetylase"/>
    <property type="match status" value="1"/>
</dbReference>
<dbReference type="GO" id="GO:0005975">
    <property type="term" value="P:carbohydrate metabolic process"/>
    <property type="evidence" value="ECO:0007669"/>
    <property type="project" value="InterPro"/>
</dbReference>
<dbReference type="InterPro" id="IPR011330">
    <property type="entry name" value="Glyco_hydro/deAcase_b/a-brl"/>
</dbReference>
<keyword evidence="3" id="KW-1185">Reference proteome</keyword>
<reference evidence="2 3" key="1">
    <citation type="submission" date="2016-10" db="EMBL/GenBank/DDBJ databases">
        <authorList>
            <person name="de Groot N.N."/>
        </authorList>
    </citation>
    <scope>NUCLEOTIDE SEQUENCE [LARGE SCALE GENOMIC DNA]</scope>
    <source>
        <strain evidence="2 3">DSM 16859</strain>
    </source>
</reference>
<evidence type="ECO:0000313" key="3">
    <source>
        <dbReference type="Proteomes" id="UP000198815"/>
    </source>
</evidence>
<name>A0A1H9TFM3_9ACTN</name>
<dbReference type="STRING" id="64702.SAMN05443377_12233"/>
<evidence type="ECO:0000256" key="1">
    <source>
        <dbReference type="SAM" id="MobiDB-lite"/>
    </source>
</evidence>
<evidence type="ECO:0008006" key="4">
    <source>
        <dbReference type="Google" id="ProtNLM"/>
    </source>
</evidence>
<gene>
    <name evidence="2" type="ORF">SAMN05443377_12233</name>
</gene>
<dbReference type="AlphaFoldDB" id="A0A1H9TFM3"/>
<dbReference type="Proteomes" id="UP000198815">
    <property type="component" value="Unassembled WGS sequence"/>
</dbReference>
<feature type="region of interest" description="Disordered" evidence="1">
    <location>
        <begin position="13"/>
        <end position="36"/>
    </location>
</feature>
<proteinExistence type="predicted"/>
<protein>
    <recommendedName>
        <fullName evidence="4">Polysaccharide deacetylase</fullName>
    </recommendedName>
</protein>
<accession>A0A1H9TFM3</accession>
<evidence type="ECO:0000313" key="2">
    <source>
        <dbReference type="EMBL" id="SER95908.1"/>
    </source>
</evidence>
<dbReference type="SUPFAM" id="SSF88713">
    <property type="entry name" value="Glycoside hydrolase/deacetylase"/>
    <property type="match status" value="1"/>
</dbReference>
<organism evidence="2 3">
    <name type="scientific">Propionibacterium cyclohexanicum</name>
    <dbReference type="NCBI Taxonomy" id="64702"/>
    <lineage>
        <taxon>Bacteria</taxon>
        <taxon>Bacillati</taxon>
        <taxon>Actinomycetota</taxon>
        <taxon>Actinomycetes</taxon>
        <taxon>Propionibacteriales</taxon>
        <taxon>Propionibacteriaceae</taxon>
        <taxon>Propionibacterium</taxon>
    </lineage>
</organism>
<dbReference type="PANTHER" id="PTHR34216">
    <property type="match status" value="1"/>
</dbReference>
<dbReference type="InterPro" id="IPR051398">
    <property type="entry name" value="Polysacch_Deacetylase"/>
</dbReference>
<dbReference type="EMBL" id="FOGZ01000022">
    <property type="protein sequence ID" value="SER95908.1"/>
    <property type="molecule type" value="Genomic_DNA"/>
</dbReference>
<feature type="compositionally biased region" description="Low complexity" evidence="1">
    <location>
        <begin position="13"/>
        <end position="26"/>
    </location>
</feature>